<evidence type="ECO:0000313" key="2">
    <source>
        <dbReference type="Proteomes" id="UP000215127"/>
    </source>
</evidence>
<protein>
    <recommendedName>
        <fullName evidence="3">F-box domain-containing protein</fullName>
    </recommendedName>
</protein>
<accession>A0A1X7RUC0</accession>
<dbReference type="Gene3D" id="3.80.10.10">
    <property type="entry name" value="Ribonuclease Inhibitor"/>
    <property type="match status" value="1"/>
</dbReference>
<name>A0A1X7RUC0_ZYMT9</name>
<proteinExistence type="predicted"/>
<dbReference type="AlphaFoldDB" id="A0A1X7RUC0"/>
<keyword evidence="2" id="KW-1185">Reference proteome</keyword>
<evidence type="ECO:0000313" key="1">
    <source>
        <dbReference type="EMBL" id="SMQ51032.1"/>
    </source>
</evidence>
<sequence length="498" mass="55126">MTNITHLPHEILTTILLLATQANERENESFTYGLTQAPLPLQQTKLTKYVRGPVTAESLRWDATVSIRQVCSAWHEWALSYNLEHVFERRWRGSERWAELSPNRRKYSLYELMEKPSGCAVYRDPLSSLRSTDRAFTQLPHLTQHVRRLWFNGFYTADSDKHILSIVAECSHLQFLSVPWTILRRGTAEDWIDLLNVDGEGTPLHSLELQAVCLPSAQALTLESDAASNPNPLLDPRVSFSHLHRLKIFGNTLHNPISDTDISLIARTATSLHALDITNLSTVSVAAVLELVHASRHTLQVLEHSPRSSDGFYHPYPGAIPDSTHICTLLTSLPKLRDLSISVPTLCPDLFRAVDDVKWEGDFQVRATDLCGCHPSTSTATRTALLGTTLSAARDLIAARARLGRNLSIEIFFNGCIFEPGKNLVHGDFVLAEVASRGAFPRGVSGDAGEREGSMKGPYGTTGVYGKDLSDGEGGRGSWDQVWEGEFLEAGGRGWVGL</sequence>
<dbReference type="EMBL" id="LT853696">
    <property type="protein sequence ID" value="SMQ51032.1"/>
    <property type="molecule type" value="Genomic_DNA"/>
</dbReference>
<evidence type="ECO:0008006" key="3">
    <source>
        <dbReference type="Google" id="ProtNLM"/>
    </source>
</evidence>
<dbReference type="InterPro" id="IPR032675">
    <property type="entry name" value="LRR_dom_sf"/>
</dbReference>
<organism evidence="1 2">
    <name type="scientific">Zymoseptoria tritici (strain ST99CH_3D7)</name>
    <dbReference type="NCBI Taxonomy" id="1276538"/>
    <lineage>
        <taxon>Eukaryota</taxon>
        <taxon>Fungi</taxon>
        <taxon>Dikarya</taxon>
        <taxon>Ascomycota</taxon>
        <taxon>Pezizomycotina</taxon>
        <taxon>Dothideomycetes</taxon>
        <taxon>Dothideomycetidae</taxon>
        <taxon>Mycosphaerellales</taxon>
        <taxon>Mycosphaerellaceae</taxon>
        <taxon>Zymoseptoria</taxon>
    </lineage>
</organism>
<gene>
    <name evidence="1" type="ORF">ZT3D7_G6185</name>
</gene>
<dbReference type="STRING" id="1276538.A0A1X7RUC0"/>
<dbReference type="Proteomes" id="UP000215127">
    <property type="component" value="Chromosome 5"/>
</dbReference>
<reference evidence="1 2" key="1">
    <citation type="submission" date="2016-06" db="EMBL/GenBank/DDBJ databases">
        <authorList>
            <person name="Kjaerup R.B."/>
            <person name="Dalgaard T.S."/>
            <person name="Juul-Madsen H.R."/>
        </authorList>
    </citation>
    <scope>NUCLEOTIDE SEQUENCE [LARGE SCALE GENOMIC DNA]</scope>
</reference>